<dbReference type="Proteomes" id="UP000214649">
    <property type="component" value="Unassembled WGS sequence"/>
</dbReference>
<organism evidence="1 2">
    <name type="scientific">Streptococcus equinus</name>
    <name type="common">Streptococcus bovis</name>
    <dbReference type="NCBI Taxonomy" id="1335"/>
    <lineage>
        <taxon>Bacteria</taxon>
        <taxon>Bacillati</taxon>
        <taxon>Bacillota</taxon>
        <taxon>Bacilli</taxon>
        <taxon>Lactobacillales</taxon>
        <taxon>Streptococcaceae</taxon>
        <taxon>Streptococcus</taxon>
    </lineage>
</organism>
<dbReference type="EMBL" id="FZRA01000008">
    <property type="protein sequence ID" value="SNU09500.1"/>
    <property type="molecule type" value="Genomic_DNA"/>
</dbReference>
<protein>
    <submittedName>
        <fullName evidence="1">Uncharacterized protein</fullName>
    </submittedName>
</protein>
<dbReference type="RefSeq" id="WP_200809145.1">
    <property type="nucleotide sequence ID" value="NZ_FZRA01000008.1"/>
</dbReference>
<sequence length="70" mass="8361">MKYIVKQILEPDFGCEERQDDYVVMDNVILRDENGSEIDMKIPDSELYEKDINEGDWVFFDLSNHIFKEV</sequence>
<name>A0A239RGA0_STREI</name>
<gene>
    <name evidence="1" type="ORF">SAMN05216470_1848</name>
</gene>
<dbReference type="AlphaFoldDB" id="A0A239RGA0"/>
<evidence type="ECO:0000313" key="2">
    <source>
        <dbReference type="Proteomes" id="UP000214649"/>
    </source>
</evidence>
<proteinExistence type="predicted"/>
<accession>A0A239RGA0</accession>
<evidence type="ECO:0000313" key="1">
    <source>
        <dbReference type="EMBL" id="SNU09500.1"/>
    </source>
</evidence>
<reference evidence="1 2" key="1">
    <citation type="submission" date="2017-07" db="EMBL/GenBank/DDBJ databases">
        <authorList>
            <person name="Sun Z.S."/>
            <person name="Albrecht U."/>
            <person name="Echele G."/>
            <person name="Lee C.C."/>
        </authorList>
    </citation>
    <scope>NUCLEOTIDE SEQUENCE [LARGE SCALE GENOMIC DNA]</scope>
    <source>
        <strain evidence="1 2">AR3</strain>
    </source>
</reference>